<sequence>MDPKARWLLPEGVDELLPPHAEEAERLRRRLLDLYGGWGYELVMPPFIEYLEALELGAGQELDVQTFKLTDQLSGRTLGVRPDITPQAARIDAHQLRREGVTRLCYIGSVLQARPEGPAGSRNAVQVGAELYGHDGLESDLEVLGLMLETVRSAGIEALCLDLGHVGILRGLLAGVALEPATEEALFAALQRKATDEIEALLREAGVGAELTGWLTALARLHGGVEVLDEAQRRLAGAGDGVERAIEALRRVASSLAVREPGLELHFDLGELRGYRYHTGLVFAAYTPGHSQEVARGGRYDGIGRAFGRPRPATGYSTDLKTLLALGRRHEAGGEEGGILAPWRDEPALIERVAALRRAGERVVWQLPGEAGRHGCDRRLVERDGTWAVEAN</sequence>
<dbReference type="InterPro" id="IPR004516">
    <property type="entry name" value="HisRS/HisZ"/>
</dbReference>
<feature type="domain" description="Class II Histidinyl-tRNA synthetase (HisRS)-like catalytic core" evidence="8">
    <location>
        <begin position="12"/>
        <end position="323"/>
    </location>
</feature>
<dbReference type="NCBIfam" id="NF008935">
    <property type="entry name" value="PRK12292.1-1"/>
    <property type="match status" value="1"/>
</dbReference>
<evidence type="ECO:0000256" key="1">
    <source>
        <dbReference type="ARBA" id="ARBA00004496"/>
    </source>
</evidence>
<comment type="subcellular location">
    <subcellularLocation>
        <location evidence="1 7">Cytoplasm</location>
    </subcellularLocation>
</comment>
<evidence type="ECO:0000256" key="6">
    <source>
        <dbReference type="ARBA" id="ARBA00025246"/>
    </source>
</evidence>
<evidence type="ECO:0000256" key="2">
    <source>
        <dbReference type="ARBA" id="ARBA00004667"/>
    </source>
</evidence>
<keyword evidence="9" id="KW-0808">Transferase</keyword>
<evidence type="ECO:0000313" key="9">
    <source>
        <dbReference type="EMBL" id="MBK1726369.1"/>
    </source>
</evidence>
<comment type="caution">
    <text evidence="9">The sequence shown here is derived from an EMBL/GenBank/DDBJ whole genome shotgun (WGS) entry which is preliminary data.</text>
</comment>
<dbReference type="PANTHER" id="PTHR11476">
    <property type="entry name" value="HISTIDYL-TRNA SYNTHETASE"/>
    <property type="match status" value="1"/>
</dbReference>
<keyword evidence="7" id="KW-0368">Histidine biosynthesis</keyword>
<accession>A0ABS1E7V4</accession>
<dbReference type="Pfam" id="PF13393">
    <property type="entry name" value="tRNA-synt_His"/>
    <property type="match status" value="1"/>
</dbReference>
<dbReference type="Gene3D" id="3.30.930.10">
    <property type="entry name" value="Bira Bifunctional Protein, Domain 2"/>
    <property type="match status" value="1"/>
</dbReference>
<protein>
    <recommendedName>
        <fullName evidence="4 7">ATP phosphoribosyltransferase regulatory subunit</fullName>
    </recommendedName>
</protein>
<evidence type="ECO:0000256" key="3">
    <source>
        <dbReference type="ARBA" id="ARBA00005539"/>
    </source>
</evidence>
<comment type="miscellaneous">
    <text evidence="7">This function is generally fulfilled by the C-terminal part of HisG, which is missing in some bacteria such as this one.</text>
</comment>
<dbReference type="PANTHER" id="PTHR11476:SF7">
    <property type="entry name" value="HISTIDINE--TRNA LIGASE"/>
    <property type="match status" value="1"/>
</dbReference>
<evidence type="ECO:0000259" key="8">
    <source>
        <dbReference type="Pfam" id="PF13393"/>
    </source>
</evidence>
<dbReference type="RefSeq" id="WP_200257440.1">
    <property type="nucleotide sequence ID" value="NZ_NRSH01000038.1"/>
</dbReference>
<evidence type="ECO:0000256" key="4">
    <source>
        <dbReference type="ARBA" id="ARBA00020397"/>
    </source>
</evidence>
<keyword evidence="10" id="KW-1185">Reference proteome</keyword>
<comment type="function">
    <text evidence="6 7">Required for the first step of histidine biosynthesis. May allow the feedback regulation of ATP phosphoribosyltransferase activity by histidine.</text>
</comment>
<evidence type="ECO:0000256" key="7">
    <source>
        <dbReference type="HAMAP-Rule" id="MF_00125"/>
    </source>
</evidence>
<dbReference type="EMBL" id="NRSH01000038">
    <property type="protein sequence ID" value="MBK1726369.1"/>
    <property type="molecule type" value="Genomic_DNA"/>
</dbReference>
<evidence type="ECO:0000313" key="10">
    <source>
        <dbReference type="Proteomes" id="UP000738126"/>
    </source>
</evidence>
<dbReference type="InterPro" id="IPR041715">
    <property type="entry name" value="HisRS-like_core"/>
</dbReference>
<dbReference type="CDD" id="cd00773">
    <property type="entry name" value="HisRS-like_core"/>
    <property type="match status" value="1"/>
</dbReference>
<dbReference type="InterPro" id="IPR045864">
    <property type="entry name" value="aa-tRNA-synth_II/BPL/LPL"/>
</dbReference>
<keyword evidence="7" id="KW-0028">Amino-acid biosynthesis</keyword>
<dbReference type="GO" id="GO:0016757">
    <property type="term" value="F:glycosyltransferase activity"/>
    <property type="evidence" value="ECO:0007669"/>
    <property type="project" value="UniProtKB-KW"/>
</dbReference>
<comment type="pathway">
    <text evidence="2 7">Amino-acid biosynthesis; L-histidine biosynthesis; L-histidine from 5-phospho-alpha-D-ribose 1-diphosphate: step 1/9.</text>
</comment>
<dbReference type="InterPro" id="IPR004517">
    <property type="entry name" value="HisZ"/>
</dbReference>
<dbReference type="NCBIfam" id="NF009086">
    <property type="entry name" value="PRK12421.1"/>
    <property type="match status" value="1"/>
</dbReference>
<comment type="similarity">
    <text evidence="3 7">Belongs to the class-II aminoacyl-tRNA synthetase family. HisZ subfamily.</text>
</comment>
<dbReference type="HAMAP" id="MF_00125">
    <property type="entry name" value="HisZ"/>
    <property type="match status" value="1"/>
</dbReference>
<gene>
    <name evidence="7" type="primary">hisZ</name>
    <name evidence="9" type="ORF">CKO13_04890</name>
</gene>
<comment type="subunit">
    <text evidence="7">Heteromultimer composed of HisG and HisZ subunits.</text>
</comment>
<keyword evidence="5 7" id="KW-0963">Cytoplasm</keyword>
<dbReference type="NCBIfam" id="TIGR00443">
    <property type="entry name" value="hisZ_biosyn_reg"/>
    <property type="match status" value="1"/>
</dbReference>
<name>A0ABS1E7V4_9GAMM</name>
<keyword evidence="9" id="KW-0328">Glycosyltransferase</keyword>
<dbReference type="Proteomes" id="UP000738126">
    <property type="component" value="Unassembled WGS sequence"/>
</dbReference>
<reference evidence="9 10" key="1">
    <citation type="journal article" date="2020" name="Microorganisms">
        <title>Osmotic Adaptation and Compatible Solute Biosynthesis of Phototrophic Bacteria as Revealed from Genome Analyses.</title>
        <authorList>
            <person name="Imhoff J.F."/>
            <person name="Rahn T."/>
            <person name="Kunzel S."/>
            <person name="Keller A."/>
            <person name="Neulinger S.C."/>
        </authorList>
    </citation>
    <scope>NUCLEOTIDE SEQUENCE [LARGE SCALE GENOMIC DNA]</scope>
    <source>
        <strain evidence="9 10">DSM 15116</strain>
    </source>
</reference>
<dbReference type="PIRSF" id="PIRSF001549">
    <property type="entry name" value="His-tRNA_synth"/>
    <property type="match status" value="1"/>
</dbReference>
<organism evidence="9 10">
    <name type="scientific">Halorhodospira neutriphila</name>
    <dbReference type="NCBI Taxonomy" id="168379"/>
    <lineage>
        <taxon>Bacteria</taxon>
        <taxon>Pseudomonadati</taxon>
        <taxon>Pseudomonadota</taxon>
        <taxon>Gammaproteobacteria</taxon>
        <taxon>Chromatiales</taxon>
        <taxon>Ectothiorhodospiraceae</taxon>
        <taxon>Halorhodospira</taxon>
    </lineage>
</organism>
<dbReference type="SUPFAM" id="SSF55681">
    <property type="entry name" value="Class II aaRS and biotin synthetases"/>
    <property type="match status" value="1"/>
</dbReference>
<evidence type="ECO:0000256" key="5">
    <source>
        <dbReference type="ARBA" id="ARBA00022490"/>
    </source>
</evidence>
<proteinExistence type="inferred from homology"/>